<feature type="transmembrane region" description="Helical" evidence="1">
    <location>
        <begin position="24"/>
        <end position="44"/>
    </location>
</feature>
<dbReference type="Proteomes" id="UP000076661">
    <property type="component" value="Unassembled WGS sequence"/>
</dbReference>
<reference evidence="2 3" key="1">
    <citation type="submission" date="2013-07" db="EMBL/GenBank/DDBJ databases">
        <title>Comparative Genomic and Metabolomic Analysis of Twelve Strains of Pseudoalteromonas luteoviolacea.</title>
        <authorList>
            <person name="Vynne N.G."/>
            <person name="Mansson M."/>
            <person name="Gram L."/>
        </authorList>
    </citation>
    <scope>NUCLEOTIDE SEQUENCE [LARGE SCALE GENOMIC DNA]</scope>
    <source>
        <strain evidence="2 3">S4060-1</strain>
    </source>
</reference>
<evidence type="ECO:0000313" key="2">
    <source>
        <dbReference type="EMBL" id="KZN61211.1"/>
    </source>
</evidence>
<dbReference type="EMBL" id="AUXX01000045">
    <property type="protein sequence ID" value="KZN61211.1"/>
    <property type="molecule type" value="Genomic_DNA"/>
</dbReference>
<sequence>MNTTKDIPPSFEDYKINVKLKISALWIAVMFCYVYGDYIQVFVPGIMSEALLVSADKEGIQFEFFAVALLMSIPSVMVFLTLVLKPIINRRLNIIIPSLFVVLLVSLNLDTVWGFYLYLTGLEVLLSLMTIWHAWKWPVSELES</sequence>
<evidence type="ECO:0000256" key="1">
    <source>
        <dbReference type="SAM" id="Phobius"/>
    </source>
</evidence>
<protein>
    <recommendedName>
        <fullName evidence="4">Major facilitator superfamily (MFS) profile domain-containing protein</fullName>
    </recommendedName>
</protein>
<feature type="transmembrane region" description="Helical" evidence="1">
    <location>
        <begin position="64"/>
        <end position="84"/>
    </location>
</feature>
<dbReference type="AlphaFoldDB" id="A0A167JJL9"/>
<name>A0A167JJL9_9GAMM</name>
<comment type="caution">
    <text evidence="2">The sequence shown here is derived from an EMBL/GenBank/DDBJ whole genome shotgun (WGS) entry which is preliminary data.</text>
</comment>
<keyword evidence="1" id="KW-0812">Transmembrane</keyword>
<keyword evidence="1" id="KW-1133">Transmembrane helix</keyword>
<accession>A0A167JJL9</accession>
<dbReference type="RefSeq" id="WP_063374216.1">
    <property type="nucleotide sequence ID" value="NZ_AUXX01000045.1"/>
</dbReference>
<evidence type="ECO:0000313" key="3">
    <source>
        <dbReference type="Proteomes" id="UP000076661"/>
    </source>
</evidence>
<dbReference type="Pfam" id="PF19851">
    <property type="entry name" value="DUF6326"/>
    <property type="match status" value="1"/>
</dbReference>
<proteinExistence type="predicted"/>
<dbReference type="InterPro" id="IPR046289">
    <property type="entry name" value="DUF6326"/>
</dbReference>
<keyword evidence="1" id="KW-0472">Membrane</keyword>
<feature type="transmembrane region" description="Helical" evidence="1">
    <location>
        <begin position="91"/>
        <end position="109"/>
    </location>
</feature>
<dbReference type="PATRIC" id="fig|1365257.3.peg.4090"/>
<organism evidence="2 3">
    <name type="scientific">Pseudoalteromonas luteoviolacea S4060-1</name>
    <dbReference type="NCBI Taxonomy" id="1365257"/>
    <lineage>
        <taxon>Bacteria</taxon>
        <taxon>Pseudomonadati</taxon>
        <taxon>Pseudomonadota</taxon>
        <taxon>Gammaproteobacteria</taxon>
        <taxon>Alteromonadales</taxon>
        <taxon>Pseudoalteromonadaceae</taxon>
        <taxon>Pseudoalteromonas</taxon>
    </lineage>
</organism>
<gene>
    <name evidence="2" type="ORF">N478_03900</name>
</gene>
<evidence type="ECO:0008006" key="4">
    <source>
        <dbReference type="Google" id="ProtNLM"/>
    </source>
</evidence>